<evidence type="ECO:0000313" key="7">
    <source>
        <dbReference type="Proteomes" id="UP000186922"/>
    </source>
</evidence>
<dbReference type="InterPro" id="IPR011990">
    <property type="entry name" value="TPR-like_helical_dom_sf"/>
</dbReference>
<sequence length="330" mass="38071">MDMNMQNGKIRKEILERGTERISPENDTKVKFYYRTTKKDGTVLDDNKPSGQPLELIYGKQFKLEVWEECLKTMELHETANFSVDADLLGAYPLVAKSLRDIAKGMTKPGCNDHDHGETGHRCCGMQAMMEKGLGYPDLDELMKTPEPLDFTLELVEVRRPGSYEKDSWAMDETEKRTSIPQLHEEGNHLYKKQKYVEAADRYSRALGLLEELMGREQPDSPEWKKLDTVKDPLLLNYVQCQLILGHPNEAIEHATSILEKDPTNVKARYRRAKAHVMAWNPKEAREDFAKALELDRALEGAIQKDLRQLDSIQKQRDAEDRERLRHLFG</sequence>
<evidence type="ECO:0000256" key="1">
    <source>
        <dbReference type="ARBA" id="ARBA00004496"/>
    </source>
</evidence>
<comment type="caution">
    <text evidence="6">The sequence shown here is derived from an EMBL/GenBank/DDBJ whole genome shotgun (WGS) entry which is preliminary data.</text>
</comment>
<dbReference type="EMBL" id="BDGG01000003">
    <property type="protein sequence ID" value="GAU95547.1"/>
    <property type="molecule type" value="Genomic_DNA"/>
</dbReference>
<dbReference type="SUPFAM" id="SSF48452">
    <property type="entry name" value="TPR-like"/>
    <property type="match status" value="1"/>
</dbReference>
<evidence type="ECO:0000256" key="4">
    <source>
        <dbReference type="ARBA" id="ARBA00022803"/>
    </source>
</evidence>
<evidence type="ECO:0000256" key="2">
    <source>
        <dbReference type="ARBA" id="ARBA00022490"/>
    </source>
</evidence>
<dbReference type="Gene3D" id="1.25.40.10">
    <property type="entry name" value="Tetratricopeptide repeat domain"/>
    <property type="match status" value="1"/>
</dbReference>
<keyword evidence="3" id="KW-0677">Repeat</keyword>
<accession>A0A1D1V7A1</accession>
<dbReference type="GO" id="GO:0005737">
    <property type="term" value="C:cytoplasm"/>
    <property type="evidence" value="ECO:0007669"/>
    <property type="project" value="UniProtKB-SubCell"/>
</dbReference>
<dbReference type="Proteomes" id="UP000186922">
    <property type="component" value="Unassembled WGS sequence"/>
</dbReference>
<keyword evidence="7" id="KW-1185">Reference proteome</keyword>
<dbReference type="PANTHER" id="PTHR11242:SF0">
    <property type="entry name" value="TPR_REGION DOMAIN-CONTAINING PROTEIN"/>
    <property type="match status" value="1"/>
</dbReference>
<dbReference type="AlphaFoldDB" id="A0A1D1V7A1"/>
<organism evidence="6 7">
    <name type="scientific">Ramazzottius varieornatus</name>
    <name type="common">Water bear</name>
    <name type="synonym">Tardigrade</name>
    <dbReference type="NCBI Taxonomy" id="947166"/>
    <lineage>
        <taxon>Eukaryota</taxon>
        <taxon>Metazoa</taxon>
        <taxon>Ecdysozoa</taxon>
        <taxon>Tardigrada</taxon>
        <taxon>Eutardigrada</taxon>
        <taxon>Parachela</taxon>
        <taxon>Hypsibioidea</taxon>
        <taxon>Ramazzottiidae</taxon>
        <taxon>Ramazzottius</taxon>
    </lineage>
</organism>
<protein>
    <recommendedName>
        <fullName evidence="5">AIP/AIPL N-terminal FKBP-type PPIase domain-containing protein</fullName>
    </recommendedName>
</protein>
<dbReference type="InterPro" id="IPR039663">
    <property type="entry name" value="AIP/AIPL1/TTC9"/>
</dbReference>
<dbReference type="FunFam" id="1.25.40.10:FF:000052">
    <property type="entry name" value="Aryl-hydrocarbon-interacting protein-like 1"/>
    <property type="match status" value="1"/>
</dbReference>
<dbReference type="InterPro" id="IPR056277">
    <property type="entry name" value="PPIase_AIP"/>
</dbReference>
<evidence type="ECO:0000313" key="6">
    <source>
        <dbReference type="EMBL" id="GAU95547.1"/>
    </source>
</evidence>
<keyword evidence="2" id="KW-0963">Cytoplasm</keyword>
<evidence type="ECO:0000256" key="3">
    <source>
        <dbReference type="ARBA" id="ARBA00022737"/>
    </source>
</evidence>
<dbReference type="InterPro" id="IPR046357">
    <property type="entry name" value="PPIase_dom_sf"/>
</dbReference>
<dbReference type="PANTHER" id="PTHR11242">
    <property type="entry name" value="ARYL HYDROCARBON RECEPTOR INTERACTING PROTEIN RELATED"/>
    <property type="match status" value="1"/>
</dbReference>
<reference evidence="6 7" key="1">
    <citation type="journal article" date="2016" name="Nat. Commun.">
        <title>Extremotolerant tardigrade genome and improved radiotolerance of human cultured cells by tardigrade-unique protein.</title>
        <authorList>
            <person name="Hashimoto T."/>
            <person name="Horikawa D.D."/>
            <person name="Saito Y."/>
            <person name="Kuwahara H."/>
            <person name="Kozuka-Hata H."/>
            <person name="Shin-I T."/>
            <person name="Minakuchi Y."/>
            <person name="Ohishi K."/>
            <person name="Motoyama A."/>
            <person name="Aizu T."/>
            <person name="Enomoto A."/>
            <person name="Kondo K."/>
            <person name="Tanaka S."/>
            <person name="Hara Y."/>
            <person name="Koshikawa S."/>
            <person name="Sagara H."/>
            <person name="Miura T."/>
            <person name="Yokobori S."/>
            <person name="Miyagawa K."/>
            <person name="Suzuki Y."/>
            <person name="Kubo T."/>
            <person name="Oyama M."/>
            <person name="Kohara Y."/>
            <person name="Fujiyama A."/>
            <person name="Arakawa K."/>
            <person name="Katayama T."/>
            <person name="Toyoda A."/>
            <person name="Kunieda T."/>
        </authorList>
    </citation>
    <scope>NUCLEOTIDE SEQUENCE [LARGE SCALE GENOMIC DNA]</scope>
    <source>
        <strain evidence="6 7">YOKOZUNA-1</strain>
    </source>
</reference>
<feature type="domain" description="AIP/AIPL N-terminal FKBP-type PPIase" evidence="5">
    <location>
        <begin position="26"/>
        <end position="156"/>
    </location>
</feature>
<comment type="subcellular location">
    <subcellularLocation>
        <location evidence="1">Cytoplasm</location>
    </subcellularLocation>
</comment>
<dbReference type="GO" id="GO:0003755">
    <property type="term" value="F:peptidyl-prolyl cis-trans isomerase activity"/>
    <property type="evidence" value="ECO:0007669"/>
    <property type="project" value="InterPro"/>
</dbReference>
<name>A0A1D1V7A1_RAMVA</name>
<dbReference type="SMART" id="SM00028">
    <property type="entry name" value="TPR"/>
    <property type="match status" value="3"/>
</dbReference>
<evidence type="ECO:0000259" key="5">
    <source>
        <dbReference type="Pfam" id="PF23322"/>
    </source>
</evidence>
<dbReference type="OrthoDB" id="5829758at2759"/>
<dbReference type="STRING" id="947166.A0A1D1V7A1"/>
<dbReference type="Gene3D" id="3.10.50.40">
    <property type="match status" value="1"/>
</dbReference>
<keyword evidence="4" id="KW-0802">TPR repeat</keyword>
<dbReference type="SUPFAM" id="SSF54534">
    <property type="entry name" value="FKBP-like"/>
    <property type="match status" value="1"/>
</dbReference>
<gene>
    <name evidence="6" type="primary">RvY_07147-1</name>
    <name evidence="6" type="synonym">RvY_07147.1</name>
    <name evidence="6" type="ORF">RvY_07147</name>
</gene>
<dbReference type="InterPro" id="IPR019734">
    <property type="entry name" value="TPR_rpt"/>
</dbReference>
<dbReference type="Pfam" id="PF23322">
    <property type="entry name" value="PPIase_AIP"/>
    <property type="match status" value="1"/>
</dbReference>
<proteinExistence type="predicted"/>